<protein>
    <submittedName>
        <fullName evidence="1">Uncharacterized protein</fullName>
    </submittedName>
</protein>
<dbReference type="AlphaFoldDB" id="A0A314YHU6"/>
<proteinExistence type="predicted"/>
<sequence length="89" mass="9967">MNEEEEEKIVVKLTVSVSKDIVCYAEAAGEDFANLLLSFLTVPLGFIVKRMRDASFKGCIYQLHKCVKDLDEHAALVSNILLPLRSILL</sequence>
<accession>A0A314YHU6</accession>
<dbReference type="OrthoDB" id="2014278at2759"/>
<name>A0A314YHU6_PRUYE</name>
<organism evidence="1 2">
    <name type="scientific">Prunus yedoensis var. nudiflora</name>
    <dbReference type="NCBI Taxonomy" id="2094558"/>
    <lineage>
        <taxon>Eukaryota</taxon>
        <taxon>Viridiplantae</taxon>
        <taxon>Streptophyta</taxon>
        <taxon>Embryophyta</taxon>
        <taxon>Tracheophyta</taxon>
        <taxon>Spermatophyta</taxon>
        <taxon>Magnoliopsida</taxon>
        <taxon>eudicotyledons</taxon>
        <taxon>Gunneridae</taxon>
        <taxon>Pentapetalae</taxon>
        <taxon>rosids</taxon>
        <taxon>fabids</taxon>
        <taxon>Rosales</taxon>
        <taxon>Rosaceae</taxon>
        <taxon>Amygdaloideae</taxon>
        <taxon>Amygdaleae</taxon>
        <taxon>Prunus</taxon>
    </lineage>
</organism>
<reference evidence="1 2" key="1">
    <citation type="submission" date="2018-02" db="EMBL/GenBank/DDBJ databases">
        <title>Draft genome of wild Prunus yedoensis var. nudiflora.</title>
        <authorList>
            <person name="Baek S."/>
            <person name="Kim J.-H."/>
            <person name="Choi K."/>
            <person name="Kim G.-B."/>
            <person name="Cho A."/>
            <person name="Jang H."/>
            <person name="Shin C.-H."/>
            <person name="Yu H.-J."/>
            <person name="Mun J.-H."/>
        </authorList>
    </citation>
    <scope>NUCLEOTIDE SEQUENCE [LARGE SCALE GENOMIC DNA]</scope>
    <source>
        <strain evidence="2">cv. Jeju island</strain>
        <tissue evidence="1">Leaf</tissue>
    </source>
</reference>
<dbReference type="Pfam" id="PF05056">
    <property type="entry name" value="DUF674"/>
    <property type="match status" value="1"/>
</dbReference>
<comment type="caution">
    <text evidence="1">The sequence shown here is derived from an EMBL/GenBank/DDBJ whole genome shotgun (WGS) entry which is preliminary data.</text>
</comment>
<keyword evidence="2" id="KW-1185">Reference proteome</keyword>
<dbReference type="PANTHER" id="PTHR33103:SF27">
    <property type="entry name" value="OS04G0594700 PROTEIN"/>
    <property type="match status" value="1"/>
</dbReference>
<evidence type="ECO:0000313" key="1">
    <source>
        <dbReference type="EMBL" id="PQQ07152.1"/>
    </source>
</evidence>
<dbReference type="InterPro" id="IPR007750">
    <property type="entry name" value="DUF674"/>
</dbReference>
<dbReference type="EMBL" id="PJQY01000880">
    <property type="protein sequence ID" value="PQQ07152.1"/>
    <property type="molecule type" value="Genomic_DNA"/>
</dbReference>
<dbReference type="PANTHER" id="PTHR33103">
    <property type="entry name" value="OS01G0153900 PROTEIN"/>
    <property type="match status" value="1"/>
</dbReference>
<gene>
    <name evidence="1" type="ORF">Pyn_13671</name>
</gene>
<evidence type="ECO:0000313" key="2">
    <source>
        <dbReference type="Proteomes" id="UP000250321"/>
    </source>
</evidence>
<dbReference type="Proteomes" id="UP000250321">
    <property type="component" value="Unassembled WGS sequence"/>
</dbReference>